<dbReference type="SUPFAM" id="SSF53098">
    <property type="entry name" value="Ribonuclease H-like"/>
    <property type="match status" value="1"/>
</dbReference>
<protein>
    <submittedName>
        <fullName evidence="3">Argonaute-like protein</fullName>
    </submittedName>
</protein>
<evidence type="ECO:0000259" key="2">
    <source>
        <dbReference type="PROSITE" id="PS50822"/>
    </source>
</evidence>
<dbReference type="CDD" id="cd02846">
    <property type="entry name" value="PAZ_argonaute_like"/>
    <property type="match status" value="1"/>
</dbReference>
<dbReference type="EMBL" id="AFRT01002477">
    <property type="protein sequence ID" value="ELU37743.1"/>
    <property type="molecule type" value="Genomic_DNA"/>
</dbReference>
<accession>L8WLP4</accession>
<dbReference type="InterPro" id="IPR036085">
    <property type="entry name" value="PAZ_dom_sf"/>
</dbReference>
<comment type="caution">
    <text evidence="3">The sequence shown here is derived from an EMBL/GenBank/DDBJ whole genome shotgun (WGS) entry which is preliminary data.</text>
</comment>
<dbReference type="Proteomes" id="UP000011668">
    <property type="component" value="Unassembled WGS sequence"/>
</dbReference>
<organism evidence="3 4">
    <name type="scientific">Thanatephorus cucumeris (strain AG1-IA)</name>
    <name type="common">Rice sheath blight fungus</name>
    <name type="synonym">Rhizoctonia solani</name>
    <dbReference type="NCBI Taxonomy" id="983506"/>
    <lineage>
        <taxon>Eukaryota</taxon>
        <taxon>Fungi</taxon>
        <taxon>Dikarya</taxon>
        <taxon>Basidiomycota</taxon>
        <taxon>Agaricomycotina</taxon>
        <taxon>Agaricomycetes</taxon>
        <taxon>Cantharellales</taxon>
        <taxon>Ceratobasidiaceae</taxon>
        <taxon>Rhizoctonia</taxon>
        <taxon>Rhizoctonia solani AG-1</taxon>
    </lineage>
</organism>
<dbReference type="OMA" id="EVCYGFY"/>
<feature type="domain" description="Piwi" evidence="2">
    <location>
        <begin position="309"/>
        <end position="513"/>
    </location>
</feature>
<sequence length="671" mass="74663">MAWLFPISSTGSGIDAYQHRHIYSDYRYSPGPMIGVCQQILHNNSPNSLVPGQGLSDRDRLKLQRFLSSVRFVTTHREKNGQVSKKPKVLKKITSQSANTLRFTNSEGNEMSVAQYFQSLGTQLQYPNYVCIETSSGAAYPIEVCSIIPGQLMRKQVPPELTNSHPEKCLARVLPTPAINYGQNSKYRQIRPKDGSWNLRDQKFFEGAQCTGWALVIYDTRGIRQEDAQEIVRGQQWASLTLWDIGIRQISNNPPILFPPAQHLDIAQSRSIFIRQDNKCSRKRSPRLVLSLSFSQKILPICTKRSNSVATQCLKSSKCRGAKAQYWANVCLKINAKLGGVNSILDPNAPNIRFLTDTANPSIVLGADVMHPAPGAQGRPSFASVVGSIDSNAAHYTAISQAQDSRVEMIHDLEGMVYEVLGRHAWWKTNHEKKKGGFPKRLIYYRDGVSEGQFPQILSIELPAIQAACKRHKINPTITVVVVGKRHHVRFFPTHGGEDRSGNCPAGTVVDDVQPSSISICKVMVVSSELRALRTTTSYLIRTILPLMACKQFLLPSVTYMQGRPAPSLSLPPSIVSNCSCINAHALIDNLDADIVCERAKNHYDPSVGYNSIDETETVASGATGSAIQRYKDLFRPAHDGQRHRIFFLRIALHILLLQTKTLYVSNSNET</sequence>
<dbReference type="Pfam" id="PF02171">
    <property type="entry name" value="Piwi"/>
    <property type="match status" value="1"/>
</dbReference>
<dbReference type="InterPro" id="IPR003165">
    <property type="entry name" value="Piwi"/>
</dbReference>
<gene>
    <name evidence="3" type="ORF">AG1IA_08233</name>
</gene>
<dbReference type="Pfam" id="PF16487">
    <property type="entry name" value="ArgoMid"/>
    <property type="match status" value="1"/>
</dbReference>
<dbReference type="HOGENOM" id="CLU_004544_4_3_1"/>
<dbReference type="InterPro" id="IPR032473">
    <property type="entry name" value="Argonaute_Mid_dom"/>
</dbReference>
<dbReference type="PROSITE" id="PS50821">
    <property type="entry name" value="PAZ"/>
    <property type="match status" value="1"/>
</dbReference>
<keyword evidence="4" id="KW-1185">Reference proteome</keyword>
<dbReference type="OrthoDB" id="10252740at2759"/>
<evidence type="ECO:0000259" key="1">
    <source>
        <dbReference type="PROSITE" id="PS50821"/>
    </source>
</evidence>
<dbReference type="PANTHER" id="PTHR22891">
    <property type="entry name" value="EUKARYOTIC TRANSLATION INITIATION FACTOR 2C"/>
    <property type="match status" value="1"/>
</dbReference>
<dbReference type="STRING" id="983506.L8WLP4"/>
<dbReference type="SUPFAM" id="SSF101690">
    <property type="entry name" value="PAZ domain"/>
    <property type="match status" value="1"/>
</dbReference>
<proteinExistence type="predicted"/>
<dbReference type="InterPro" id="IPR036397">
    <property type="entry name" value="RNaseH_sf"/>
</dbReference>
<reference evidence="3 4" key="1">
    <citation type="journal article" date="2013" name="Nat. Commun.">
        <title>The evolution and pathogenic mechanisms of the rice sheath blight pathogen.</title>
        <authorList>
            <person name="Zheng A."/>
            <person name="Lin R."/>
            <person name="Xu L."/>
            <person name="Qin P."/>
            <person name="Tang C."/>
            <person name="Ai P."/>
            <person name="Zhang D."/>
            <person name="Liu Y."/>
            <person name="Sun Z."/>
            <person name="Feng H."/>
            <person name="Wang Y."/>
            <person name="Chen Y."/>
            <person name="Liang X."/>
            <person name="Fu R."/>
            <person name="Li Q."/>
            <person name="Zhang J."/>
            <person name="Yu X."/>
            <person name="Xie Z."/>
            <person name="Ding L."/>
            <person name="Guan P."/>
            <person name="Tang J."/>
            <person name="Liang Y."/>
            <person name="Wang S."/>
            <person name="Deng Q."/>
            <person name="Li S."/>
            <person name="Zhu J."/>
            <person name="Wang L."/>
            <person name="Liu H."/>
            <person name="Li P."/>
        </authorList>
    </citation>
    <scope>NUCLEOTIDE SEQUENCE [LARGE SCALE GENOMIC DNA]</scope>
    <source>
        <strain evidence="4">AG-1 IA</strain>
    </source>
</reference>
<dbReference type="InterPro" id="IPR003100">
    <property type="entry name" value="PAZ_dom"/>
</dbReference>
<dbReference type="SMR" id="L8WLP4"/>
<dbReference type="AlphaFoldDB" id="L8WLP4"/>
<dbReference type="GO" id="GO:0003723">
    <property type="term" value="F:RNA binding"/>
    <property type="evidence" value="ECO:0007669"/>
    <property type="project" value="InterPro"/>
</dbReference>
<dbReference type="Pfam" id="PF02170">
    <property type="entry name" value="PAZ"/>
    <property type="match status" value="1"/>
</dbReference>
<dbReference type="Gene3D" id="2.170.260.10">
    <property type="entry name" value="paz domain"/>
    <property type="match status" value="1"/>
</dbReference>
<evidence type="ECO:0000313" key="4">
    <source>
        <dbReference type="Proteomes" id="UP000011668"/>
    </source>
</evidence>
<dbReference type="SMART" id="SM00950">
    <property type="entry name" value="Piwi"/>
    <property type="match status" value="1"/>
</dbReference>
<dbReference type="PROSITE" id="PS50822">
    <property type="entry name" value="PIWI"/>
    <property type="match status" value="1"/>
</dbReference>
<dbReference type="InterPro" id="IPR012337">
    <property type="entry name" value="RNaseH-like_sf"/>
</dbReference>
<evidence type="ECO:0000313" key="3">
    <source>
        <dbReference type="EMBL" id="ELU37743.1"/>
    </source>
</evidence>
<feature type="domain" description="PAZ" evidence="1">
    <location>
        <begin position="39"/>
        <end position="149"/>
    </location>
</feature>
<dbReference type="Gene3D" id="3.40.50.2300">
    <property type="match status" value="1"/>
</dbReference>
<name>L8WLP4_THACA</name>
<dbReference type="Gene3D" id="3.30.420.10">
    <property type="entry name" value="Ribonuclease H-like superfamily/Ribonuclease H"/>
    <property type="match status" value="1"/>
</dbReference>